<organism evidence="8 9">
    <name type="scientific">Banduia mediterranea</name>
    <dbReference type="NCBI Taxonomy" id="3075609"/>
    <lineage>
        <taxon>Bacteria</taxon>
        <taxon>Pseudomonadati</taxon>
        <taxon>Pseudomonadota</taxon>
        <taxon>Gammaproteobacteria</taxon>
        <taxon>Nevskiales</taxon>
        <taxon>Algiphilaceae</taxon>
        <taxon>Banduia</taxon>
    </lineage>
</organism>
<reference evidence="8 9" key="1">
    <citation type="submission" date="2023-09" db="EMBL/GenBank/DDBJ databases">
        <authorList>
            <person name="Rey-Velasco X."/>
        </authorList>
    </citation>
    <scope>NUCLEOTIDE SEQUENCE [LARGE SCALE GENOMIC DNA]</scope>
    <source>
        <strain evidence="8 9">W345</strain>
    </source>
</reference>
<comment type="similarity">
    <text evidence="2">Belongs to the phospholipase D family.</text>
</comment>
<keyword evidence="5" id="KW-0442">Lipid degradation</keyword>
<name>A0ABU2WFP4_9GAMM</name>
<evidence type="ECO:0000313" key="9">
    <source>
        <dbReference type="Proteomes" id="UP001254608"/>
    </source>
</evidence>
<dbReference type="Gene3D" id="3.30.870.10">
    <property type="entry name" value="Endonuclease Chain A"/>
    <property type="match status" value="2"/>
</dbReference>
<keyword evidence="9" id="KW-1185">Reference proteome</keyword>
<dbReference type="Pfam" id="PF13091">
    <property type="entry name" value="PLDc_2"/>
    <property type="match status" value="2"/>
</dbReference>
<dbReference type="RefSeq" id="WP_311363829.1">
    <property type="nucleotide sequence ID" value="NZ_JAVRIC010000003.1"/>
</dbReference>
<dbReference type="PANTHER" id="PTHR43856:SF1">
    <property type="entry name" value="MITOCHONDRIAL CARDIOLIPIN HYDROLASE"/>
    <property type="match status" value="1"/>
</dbReference>
<dbReference type="SUPFAM" id="SSF56024">
    <property type="entry name" value="Phospholipase D/nuclease"/>
    <property type="match status" value="2"/>
</dbReference>
<dbReference type="InterPro" id="IPR051406">
    <property type="entry name" value="PLD_domain"/>
</dbReference>
<dbReference type="InterPro" id="IPR025202">
    <property type="entry name" value="PLD-like_dom"/>
</dbReference>
<feature type="domain" description="Phospholipase D-like" evidence="7">
    <location>
        <begin position="224"/>
        <end position="341"/>
    </location>
</feature>
<evidence type="ECO:0000256" key="6">
    <source>
        <dbReference type="ARBA" id="ARBA00023098"/>
    </source>
</evidence>
<dbReference type="EMBL" id="JAVRIC010000003">
    <property type="protein sequence ID" value="MDT0496439.1"/>
    <property type="molecule type" value="Genomic_DNA"/>
</dbReference>
<sequence length="356" mass="39738">MSSRFEVHFGGPRERPGALRDLLSGHVAATPSGASIDWATYYFRDRPLAKELAAAHARGVRVTLALEARPRTPHANQAVIALLSGQDGLGPTFQPMQVRRLAPLPGRVWKQRLHEKIYCFSDPEPIALVGSFNPSGDHPEASPDIVAEIGDHHVAHNLLVGIRDPRIVGFLSEHVRSLYRDGAWLPLGLGRRVARDCDVGDTQVHLWPRRGTHPVERLLERYGAGSRVRIAASHLSNRFSVACLVRLARRGAQVEIAAEHTERRVPRRIERRLADAGLAFARLGADANVPMHLKFVLAENGRERHAVFGSFNWTTQSYWLNHELAVITRDDSVFKALDQRWRAMVSSPLYWVPPAS</sequence>
<dbReference type="PANTHER" id="PTHR43856">
    <property type="entry name" value="CARDIOLIPIN HYDROLASE"/>
    <property type="match status" value="1"/>
</dbReference>
<evidence type="ECO:0000256" key="2">
    <source>
        <dbReference type="ARBA" id="ARBA00008664"/>
    </source>
</evidence>
<dbReference type="Proteomes" id="UP001254608">
    <property type="component" value="Unassembled WGS sequence"/>
</dbReference>
<protein>
    <recommendedName>
        <fullName evidence="3">phospholipase D</fullName>
        <ecNumber evidence="3">3.1.4.4</ecNumber>
    </recommendedName>
</protein>
<keyword evidence="6" id="KW-0443">Lipid metabolism</keyword>
<evidence type="ECO:0000256" key="1">
    <source>
        <dbReference type="ARBA" id="ARBA00000798"/>
    </source>
</evidence>
<accession>A0ABU2WFP4</accession>
<evidence type="ECO:0000313" key="8">
    <source>
        <dbReference type="EMBL" id="MDT0496439.1"/>
    </source>
</evidence>
<proteinExistence type="inferred from homology"/>
<gene>
    <name evidence="8" type="ORF">RM530_03545</name>
</gene>
<keyword evidence="4" id="KW-0378">Hydrolase</keyword>
<feature type="domain" description="Phospholipase D-like" evidence="7">
    <location>
        <begin position="34"/>
        <end position="156"/>
    </location>
</feature>
<evidence type="ECO:0000256" key="4">
    <source>
        <dbReference type="ARBA" id="ARBA00022801"/>
    </source>
</evidence>
<comment type="catalytic activity">
    <reaction evidence="1">
        <text>a 1,2-diacyl-sn-glycero-3-phosphocholine + H2O = a 1,2-diacyl-sn-glycero-3-phosphate + choline + H(+)</text>
        <dbReference type="Rhea" id="RHEA:14445"/>
        <dbReference type="ChEBI" id="CHEBI:15354"/>
        <dbReference type="ChEBI" id="CHEBI:15377"/>
        <dbReference type="ChEBI" id="CHEBI:15378"/>
        <dbReference type="ChEBI" id="CHEBI:57643"/>
        <dbReference type="ChEBI" id="CHEBI:58608"/>
        <dbReference type="EC" id="3.1.4.4"/>
    </reaction>
</comment>
<evidence type="ECO:0000256" key="3">
    <source>
        <dbReference type="ARBA" id="ARBA00012027"/>
    </source>
</evidence>
<evidence type="ECO:0000259" key="7">
    <source>
        <dbReference type="Pfam" id="PF13091"/>
    </source>
</evidence>
<comment type="caution">
    <text evidence="8">The sequence shown here is derived from an EMBL/GenBank/DDBJ whole genome shotgun (WGS) entry which is preliminary data.</text>
</comment>
<dbReference type="EC" id="3.1.4.4" evidence="3"/>
<evidence type="ECO:0000256" key="5">
    <source>
        <dbReference type="ARBA" id="ARBA00022963"/>
    </source>
</evidence>